<dbReference type="InterPro" id="IPR051913">
    <property type="entry name" value="GH2_Domain-Containing"/>
</dbReference>
<sequence length="301" mass="33738">PPSADFTFYGGLYRGVNLISVPNTHFDLDYFGGPGIKVTPKPAADGGATFEIKSYVTNPDENFTVQYSIEDLYGFEVASATRPADNTAVTLYVPDAELWSMDEPNLYTVIARLQRRNESYDDLYINVGVRSYTVTPDGGFSINGVPTPLRGVSRHQDRLYKGNALSIDDHYEDAQMIKEVGANTIRLAHYQHSQDFYNACDSIGFAVWAEIPFISVFKPGEDAHAHCRREMTELIIQNYNHPSIMFWGISNEILIGGISQELVERHHDLQKLCKELDPTRPTTIAHVSHTPTDGPMHHITD</sequence>
<dbReference type="AlphaFoldDB" id="K1U0Q3"/>
<dbReference type="GO" id="GO:0004553">
    <property type="term" value="F:hydrolase activity, hydrolyzing O-glycosyl compounds"/>
    <property type="evidence" value="ECO:0007669"/>
    <property type="project" value="InterPro"/>
</dbReference>
<feature type="non-terminal residue" evidence="3">
    <location>
        <position position="1"/>
    </location>
</feature>
<evidence type="ECO:0000259" key="2">
    <source>
        <dbReference type="Pfam" id="PF02836"/>
    </source>
</evidence>
<dbReference type="InterPro" id="IPR017853">
    <property type="entry name" value="GH"/>
</dbReference>
<dbReference type="SUPFAM" id="SSF49303">
    <property type="entry name" value="beta-Galactosidase/glucuronidase domain"/>
    <property type="match status" value="1"/>
</dbReference>
<dbReference type="Pfam" id="PF02836">
    <property type="entry name" value="Glyco_hydro_2_C"/>
    <property type="match status" value="1"/>
</dbReference>
<dbReference type="PANTHER" id="PTHR42732">
    <property type="entry name" value="BETA-GALACTOSIDASE"/>
    <property type="match status" value="1"/>
</dbReference>
<comment type="caution">
    <text evidence="3">The sequence shown here is derived from an EMBL/GenBank/DDBJ whole genome shotgun (WGS) entry which is preliminary data.</text>
</comment>
<dbReference type="GO" id="GO:0005975">
    <property type="term" value="P:carbohydrate metabolic process"/>
    <property type="evidence" value="ECO:0007669"/>
    <property type="project" value="InterPro"/>
</dbReference>
<keyword evidence="3" id="KW-0378">Hydrolase</keyword>
<feature type="domain" description="Glycoside hydrolase family 2 immunoglobulin-like beta-sandwich" evidence="1">
    <location>
        <begin position="36"/>
        <end position="130"/>
    </location>
</feature>
<organism evidence="3">
    <name type="scientific">human gut metagenome</name>
    <dbReference type="NCBI Taxonomy" id="408170"/>
    <lineage>
        <taxon>unclassified sequences</taxon>
        <taxon>metagenomes</taxon>
        <taxon>organismal metagenomes</taxon>
    </lineage>
</organism>
<dbReference type="InterPro" id="IPR036156">
    <property type="entry name" value="Beta-gal/glucu_dom_sf"/>
</dbReference>
<protein>
    <submittedName>
        <fullName evidence="3">Glycosyl hydrolase family 2, sugar binding domain protein</fullName>
    </submittedName>
</protein>
<name>K1U0Q3_9ZZZZ</name>
<dbReference type="PRINTS" id="PR00132">
    <property type="entry name" value="GLHYDRLASE2"/>
</dbReference>
<dbReference type="InterPro" id="IPR006102">
    <property type="entry name" value="Ig-like_GH2"/>
</dbReference>
<dbReference type="SUPFAM" id="SSF51445">
    <property type="entry name" value="(Trans)glycosidases"/>
    <property type="match status" value="1"/>
</dbReference>
<dbReference type="InterPro" id="IPR006101">
    <property type="entry name" value="Glyco_hydro_2"/>
</dbReference>
<dbReference type="PANTHER" id="PTHR42732:SF1">
    <property type="entry name" value="BETA-MANNOSIDASE"/>
    <property type="match status" value="1"/>
</dbReference>
<dbReference type="Gene3D" id="2.60.40.10">
    <property type="entry name" value="Immunoglobulins"/>
    <property type="match status" value="1"/>
</dbReference>
<dbReference type="EMBL" id="AJWY01004058">
    <property type="protein sequence ID" value="EKC73469.1"/>
    <property type="molecule type" value="Genomic_DNA"/>
</dbReference>
<dbReference type="InterPro" id="IPR013783">
    <property type="entry name" value="Ig-like_fold"/>
</dbReference>
<reference evidence="3" key="1">
    <citation type="journal article" date="2013" name="Environ. Microbiol.">
        <title>Microbiota from the distal guts of lean and obese adolescents exhibit partial functional redundancy besides clear differences in community structure.</title>
        <authorList>
            <person name="Ferrer M."/>
            <person name="Ruiz A."/>
            <person name="Lanza F."/>
            <person name="Haange S.B."/>
            <person name="Oberbach A."/>
            <person name="Till H."/>
            <person name="Bargiela R."/>
            <person name="Campoy C."/>
            <person name="Segura M.T."/>
            <person name="Richter M."/>
            <person name="von Bergen M."/>
            <person name="Seifert J."/>
            <person name="Suarez A."/>
        </authorList>
    </citation>
    <scope>NUCLEOTIDE SEQUENCE</scope>
</reference>
<dbReference type="Gene3D" id="3.20.20.80">
    <property type="entry name" value="Glycosidases"/>
    <property type="match status" value="1"/>
</dbReference>
<evidence type="ECO:0000259" key="1">
    <source>
        <dbReference type="Pfam" id="PF00703"/>
    </source>
</evidence>
<accession>K1U0Q3</accession>
<dbReference type="InterPro" id="IPR006103">
    <property type="entry name" value="Glyco_hydro_2_cat"/>
</dbReference>
<evidence type="ECO:0000313" key="3">
    <source>
        <dbReference type="EMBL" id="EKC73469.1"/>
    </source>
</evidence>
<proteinExistence type="predicted"/>
<feature type="domain" description="Glycoside hydrolase family 2 catalytic" evidence="2">
    <location>
        <begin position="137"/>
        <end position="290"/>
    </location>
</feature>
<feature type="non-terminal residue" evidence="3">
    <location>
        <position position="301"/>
    </location>
</feature>
<dbReference type="Pfam" id="PF00703">
    <property type="entry name" value="Glyco_hydro_2"/>
    <property type="match status" value="1"/>
</dbReference>
<gene>
    <name evidence="3" type="ORF">LEA_06209</name>
</gene>